<dbReference type="EMBL" id="DVNI01000135">
    <property type="protein sequence ID" value="HIU64993.1"/>
    <property type="molecule type" value="Genomic_DNA"/>
</dbReference>
<dbReference type="GO" id="GO:0005506">
    <property type="term" value="F:iron ion binding"/>
    <property type="evidence" value="ECO:0007669"/>
    <property type="project" value="TreeGrafter"/>
</dbReference>
<reference evidence="1" key="1">
    <citation type="submission" date="2020-10" db="EMBL/GenBank/DDBJ databases">
        <authorList>
            <person name="Gilroy R."/>
        </authorList>
    </citation>
    <scope>NUCLEOTIDE SEQUENCE</scope>
    <source>
        <strain evidence="1">CHK160-1198</strain>
    </source>
</reference>
<organism evidence="1 2">
    <name type="scientific">Candidatus Avacidaminococcus intestinavium</name>
    <dbReference type="NCBI Taxonomy" id="2840684"/>
    <lineage>
        <taxon>Bacteria</taxon>
        <taxon>Bacillati</taxon>
        <taxon>Bacillota</taxon>
        <taxon>Negativicutes</taxon>
        <taxon>Acidaminococcales</taxon>
        <taxon>Acidaminococcaceae</taxon>
        <taxon>Acidaminococcaceae incertae sedis</taxon>
        <taxon>Candidatus Avacidaminococcus</taxon>
    </lineage>
</organism>
<protein>
    <submittedName>
        <fullName evidence="1">Hydrogenase formation protein HypD</fullName>
    </submittedName>
</protein>
<evidence type="ECO:0000313" key="2">
    <source>
        <dbReference type="Proteomes" id="UP000824099"/>
    </source>
</evidence>
<name>A0A9D1MQP2_9FIRM</name>
<dbReference type="PANTHER" id="PTHR30149">
    <property type="entry name" value="HYDROGENASE PROTEIN ASSEMBLY PROTEIN HYPD"/>
    <property type="match status" value="1"/>
</dbReference>
<dbReference type="Pfam" id="PF01924">
    <property type="entry name" value="HypD"/>
    <property type="match status" value="1"/>
</dbReference>
<dbReference type="PANTHER" id="PTHR30149:SF0">
    <property type="entry name" value="HYDROGENASE MATURATION FACTOR HYPD"/>
    <property type="match status" value="1"/>
</dbReference>
<evidence type="ECO:0000313" key="1">
    <source>
        <dbReference type="EMBL" id="HIU64993.1"/>
    </source>
</evidence>
<dbReference type="GO" id="GO:0051539">
    <property type="term" value="F:4 iron, 4 sulfur cluster binding"/>
    <property type="evidence" value="ECO:0007669"/>
    <property type="project" value="TreeGrafter"/>
</dbReference>
<dbReference type="GO" id="GO:0070025">
    <property type="term" value="F:carbon monoxide binding"/>
    <property type="evidence" value="ECO:0007669"/>
    <property type="project" value="TreeGrafter"/>
</dbReference>
<dbReference type="AlphaFoldDB" id="A0A9D1MQP2"/>
<gene>
    <name evidence="1" type="primary">hypD</name>
    <name evidence="1" type="ORF">IAB06_08185</name>
</gene>
<accession>A0A9D1MQP2</accession>
<sequence length="304" mass="33839">MMSMLERLKRELRMYDGGAVKIMEVCGTHTAAIFSTGIRSIISPKISLISGPGCPVCVTSPAYIDRLIELAQQEQTCVLTFGDMLKVKGSRWSLTEAKANGAKVKMVYSPFAALHLAKMQPETKFIFAAVGFETTVPAYALVLEEALKDKVRNLKFLTACKQILPAMEYICANEKGIDAFLCPGHVSVLTGAEDYRALALKHQKPFVVAGFRGEHLLAAISEIMRQLKHQEFEVRNMYAEAVKPQGNAQAKALINQYFVTDNAYWRGIGEIKHSGLFLRDEYNEFDVGSHLQEGEYEMPNGCRC</sequence>
<dbReference type="InterPro" id="IPR002780">
    <property type="entry name" value="Hyd_form_HypD"/>
</dbReference>
<reference evidence="1" key="2">
    <citation type="journal article" date="2021" name="PeerJ">
        <title>Extensive microbial diversity within the chicken gut microbiome revealed by metagenomics and culture.</title>
        <authorList>
            <person name="Gilroy R."/>
            <person name="Ravi A."/>
            <person name="Getino M."/>
            <person name="Pursley I."/>
            <person name="Horton D.L."/>
            <person name="Alikhan N.F."/>
            <person name="Baker D."/>
            <person name="Gharbi K."/>
            <person name="Hall N."/>
            <person name="Watson M."/>
            <person name="Adriaenssens E.M."/>
            <person name="Foster-Nyarko E."/>
            <person name="Jarju S."/>
            <person name="Secka A."/>
            <person name="Antonio M."/>
            <person name="Oren A."/>
            <person name="Chaudhuri R.R."/>
            <person name="La Ragione R."/>
            <person name="Hildebrand F."/>
            <person name="Pallen M.J."/>
        </authorList>
    </citation>
    <scope>NUCLEOTIDE SEQUENCE</scope>
    <source>
        <strain evidence="1">CHK160-1198</strain>
    </source>
</reference>
<comment type="caution">
    <text evidence="1">The sequence shown here is derived from an EMBL/GenBank/DDBJ whole genome shotgun (WGS) entry which is preliminary data.</text>
</comment>
<dbReference type="GO" id="GO:0051604">
    <property type="term" value="P:protein maturation"/>
    <property type="evidence" value="ECO:0007669"/>
    <property type="project" value="TreeGrafter"/>
</dbReference>
<dbReference type="NCBIfam" id="TIGR00075">
    <property type="entry name" value="hypD"/>
    <property type="match status" value="1"/>
</dbReference>
<feature type="non-terminal residue" evidence="1">
    <location>
        <position position="304"/>
    </location>
</feature>
<dbReference type="Gene3D" id="3.40.50.11750">
    <property type="entry name" value="HypD, alpha/beta domain 1"/>
    <property type="match status" value="2"/>
</dbReference>
<proteinExistence type="predicted"/>
<dbReference type="InterPro" id="IPR042243">
    <property type="entry name" value="HypD_1"/>
</dbReference>
<dbReference type="Proteomes" id="UP000824099">
    <property type="component" value="Unassembled WGS sequence"/>
</dbReference>